<sequence>MSNVPNDLPYFTCYSCNFFHELFFFNLSSDLPLGNPKSRAKSHIQTDKIVCPLTDKWGMSLVSPREIRTTQRSSPPIKYREFRNDIGTNFIVLSFSISLSHQLQWSCERIGREEKESSSPFRFTEALDLRKRCTESPSSKPNSTKFPSTDNKKMRRRTRQYSSFVDSTSPVLHCEDPRMNSGLSCNYIFQL</sequence>
<accession>A0A9E7K313</accession>
<proteinExistence type="predicted"/>
<feature type="compositionally biased region" description="Polar residues" evidence="1">
    <location>
        <begin position="135"/>
        <end position="149"/>
    </location>
</feature>
<evidence type="ECO:0000256" key="1">
    <source>
        <dbReference type="SAM" id="MobiDB-lite"/>
    </source>
</evidence>
<keyword evidence="3" id="KW-1185">Reference proteome</keyword>
<feature type="region of interest" description="Disordered" evidence="1">
    <location>
        <begin position="132"/>
        <end position="164"/>
    </location>
</feature>
<name>A0A9E7K313_9LILI</name>
<gene>
    <name evidence="2" type="ORF">MUK42_19148</name>
</gene>
<dbReference type="AlphaFoldDB" id="A0A9E7K313"/>
<dbReference type="Proteomes" id="UP001055439">
    <property type="component" value="Chromosome 5"/>
</dbReference>
<dbReference type="EMBL" id="CP097507">
    <property type="protein sequence ID" value="URE02719.1"/>
    <property type="molecule type" value="Genomic_DNA"/>
</dbReference>
<protein>
    <submittedName>
        <fullName evidence="2">Uncharacterized protein</fullName>
    </submittedName>
</protein>
<evidence type="ECO:0000313" key="3">
    <source>
        <dbReference type="Proteomes" id="UP001055439"/>
    </source>
</evidence>
<reference evidence="2" key="1">
    <citation type="submission" date="2022-05" db="EMBL/GenBank/DDBJ databases">
        <title>The Musa troglodytarum L. genome provides insights into the mechanism of non-climacteric behaviour and enrichment of carotenoids.</title>
        <authorList>
            <person name="Wang J."/>
        </authorList>
    </citation>
    <scope>NUCLEOTIDE SEQUENCE</scope>
    <source>
        <tissue evidence="2">Leaf</tissue>
    </source>
</reference>
<evidence type="ECO:0000313" key="2">
    <source>
        <dbReference type="EMBL" id="URE02719.1"/>
    </source>
</evidence>
<organism evidence="2 3">
    <name type="scientific">Musa troglodytarum</name>
    <name type="common">fe'i banana</name>
    <dbReference type="NCBI Taxonomy" id="320322"/>
    <lineage>
        <taxon>Eukaryota</taxon>
        <taxon>Viridiplantae</taxon>
        <taxon>Streptophyta</taxon>
        <taxon>Embryophyta</taxon>
        <taxon>Tracheophyta</taxon>
        <taxon>Spermatophyta</taxon>
        <taxon>Magnoliopsida</taxon>
        <taxon>Liliopsida</taxon>
        <taxon>Zingiberales</taxon>
        <taxon>Musaceae</taxon>
        <taxon>Musa</taxon>
    </lineage>
</organism>